<reference evidence="1 2" key="1">
    <citation type="submission" date="2015-06" db="EMBL/GenBank/DDBJ databases">
        <title>Draft genome assembly of filamentous brackish cyanobacterium Limnoraphis robusta strain CS-951.</title>
        <authorList>
            <person name="Willis A."/>
            <person name="Parks M."/>
            <person name="Burford M.A."/>
        </authorList>
    </citation>
    <scope>NUCLEOTIDE SEQUENCE [LARGE SCALE GENOMIC DNA]</scope>
    <source>
        <strain evidence="1 2">CS-951</strain>
    </source>
</reference>
<organism evidence="1 2">
    <name type="scientific">Limnoraphis robusta CS-951</name>
    <dbReference type="NCBI Taxonomy" id="1637645"/>
    <lineage>
        <taxon>Bacteria</taxon>
        <taxon>Bacillati</taxon>
        <taxon>Cyanobacteriota</taxon>
        <taxon>Cyanophyceae</taxon>
        <taxon>Oscillatoriophycideae</taxon>
        <taxon>Oscillatoriales</taxon>
        <taxon>Sirenicapillariaceae</taxon>
        <taxon>Limnoraphis</taxon>
    </lineage>
</organism>
<protein>
    <submittedName>
        <fullName evidence="1">Uncharacterized protein</fullName>
    </submittedName>
</protein>
<evidence type="ECO:0000313" key="1">
    <source>
        <dbReference type="EMBL" id="KKD34866.1"/>
    </source>
</evidence>
<accession>A0A0F5Y7D8</accession>
<evidence type="ECO:0000313" key="2">
    <source>
        <dbReference type="Proteomes" id="UP000033607"/>
    </source>
</evidence>
<dbReference type="EMBL" id="LATL02000029">
    <property type="protein sequence ID" value="KKD34866.1"/>
    <property type="molecule type" value="Genomic_DNA"/>
</dbReference>
<gene>
    <name evidence="1" type="ORF">WN50_28520</name>
</gene>
<proteinExistence type="predicted"/>
<dbReference type="Proteomes" id="UP000033607">
    <property type="component" value="Unassembled WGS sequence"/>
</dbReference>
<dbReference type="AlphaFoldDB" id="A0A0F5Y7D8"/>
<name>A0A0F5Y7D8_9CYAN</name>
<sequence length="92" mass="10170">MGFPAQAEISLSGGVDNSAARRYFQNRYDNIGSANITPEMGVGGNHTPINFFIQAVLTARVVFPPRSKDTGLPNSLWFLVSKNLLKDIRVFR</sequence>
<comment type="caution">
    <text evidence="1">The sequence shown here is derived from an EMBL/GenBank/DDBJ whole genome shotgun (WGS) entry which is preliminary data.</text>
</comment>